<dbReference type="FunFam" id="2.40.110.10:FF:000005">
    <property type="entry name" value="Acyl-coenzyme A oxidase"/>
    <property type="match status" value="1"/>
</dbReference>
<dbReference type="SUPFAM" id="SSF56645">
    <property type="entry name" value="Acyl-CoA dehydrogenase NM domain-like"/>
    <property type="match status" value="1"/>
</dbReference>
<evidence type="ECO:0000259" key="15">
    <source>
        <dbReference type="Pfam" id="PF01756"/>
    </source>
</evidence>
<evidence type="ECO:0000256" key="14">
    <source>
        <dbReference type="SAM" id="MobiDB-lite"/>
    </source>
</evidence>
<dbReference type="Gene3D" id="1.20.140.10">
    <property type="entry name" value="Butyryl-CoA Dehydrogenase, subunit A, domain 3"/>
    <property type="match status" value="2"/>
</dbReference>
<evidence type="ECO:0000256" key="12">
    <source>
        <dbReference type="PIRSR" id="PIRSR000168-1"/>
    </source>
</evidence>
<sequence>MGGDSLSCGPSTSLSPFPSSPAMDRRVSRRTEILTNHLLRRAPPTSSVLHPHRCLSYSPPELSNEFAFDAREMRRLMDGHNLEDRDWLFSVIVQSALFNRRERAGRIFVCPNYNQSMEQQREATLKRIEYLVKRGVFRGWLTGEAPEEELRKLALNEVLGMYDHSLAVKLGVHFFLWGGAVKFLGTKRHHDKWLSATENYDMKGCFAMSELGHGSNVRGIETITTYDSNTGEFVINTPCESGQKYWIGGAANHATHTIVFSQLNINGSNQGVHAFIAQIRDSDGNICPNIRIADCGHKTGLNGVDNGRIWFDNVKIPRENLLNSVADVSPTGEYLSAIKNVDQRFAAFLAPLTTGRITIGVSAIYMSKISLAIAIRYALTRRAFSITPNGPEVLLLDYPSHQRRLIPLLAKVYAMSFSANDLKMMYVKRTPESNKAIHIISSAYKATFTWNNMRTLQECREACGGQGVKSENRVGHFMGEFDVQSTFEGDNNVLMQQISKALFAEYVACQKQNKPFSGLGLEHMNKPLPIIPSHVTSPVIRSSEFQIDLFHLREWDLLRRFAEEVSEYQSRGESKESAFILSYQLAEDLGRAFSERAILKTFMQAESTLPAGSLKNVLGLLRSLYAVISVDEDATFLRYGYLSTEDASAVRKEVPKLCAELRPHALALVSSFGIPDAFLSPIAYNWVDSNSWSSQL</sequence>
<dbReference type="InterPro" id="IPR006091">
    <property type="entry name" value="Acyl-CoA_Oxase/DH_mid-dom"/>
</dbReference>
<evidence type="ECO:0000256" key="4">
    <source>
        <dbReference type="ARBA" id="ARBA00006288"/>
    </source>
</evidence>
<keyword evidence="6 11" id="KW-0274">FAD</keyword>
<dbReference type="PANTHER" id="PTHR10909">
    <property type="entry name" value="ELECTRON TRANSPORT OXIDOREDUCTASE"/>
    <property type="match status" value="1"/>
</dbReference>
<comment type="subcellular location">
    <subcellularLocation>
        <location evidence="3">Peroxisome</location>
    </subcellularLocation>
</comment>
<dbReference type="AlphaFoldDB" id="A0AAN9LUD1"/>
<dbReference type="PANTHER" id="PTHR10909:SF352">
    <property type="entry name" value="ACYL-COENZYME A OXIDASE-LIKE PROTEIN"/>
    <property type="match status" value="1"/>
</dbReference>
<comment type="catalytic activity">
    <reaction evidence="1">
        <text>a 2,3-saturated acyl-CoA + O2 = a (2E)-enoyl-CoA + H2O2</text>
        <dbReference type="Rhea" id="RHEA:38959"/>
        <dbReference type="ChEBI" id="CHEBI:15379"/>
        <dbReference type="ChEBI" id="CHEBI:16240"/>
        <dbReference type="ChEBI" id="CHEBI:58856"/>
        <dbReference type="ChEBI" id="CHEBI:65111"/>
        <dbReference type="EC" id="1.3.3.6"/>
    </reaction>
</comment>
<evidence type="ECO:0000256" key="6">
    <source>
        <dbReference type="ARBA" id="ARBA00022827"/>
    </source>
</evidence>
<evidence type="ECO:0000259" key="16">
    <source>
        <dbReference type="Pfam" id="PF02770"/>
    </source>
</evidence>
<feature type="binding site" evidence="13">
    <location>
        <position position="248"/>
    </location>
    <ligand>
        <name>FAD</name>
        <dbReference type="ChEBI" id="CHEBI:57692"/>
    </ligand>
</feature>
<keyword evidence="7" id="KW-0276">Fatty acid metabolism</keyword>
<keyword evidence="9" id="KW-0443">Lipid metabolism</keyword>
<evidence type="ECO:0000256" key="8">
    <source>
        <dbReference type="ARBA" id="ARBA00023002"/>
    </source>
</evidence>
<evidence type="ECO:0000256" key="2">
    <source>
        <dbReference type="ARBA" id="ARBA00001974"/>
    </source>
</evidence>
<comment type="caution">
    <text evidence="18">The sequence shown here is derived from an EMBL/GenBank/DDBJ whole genome shotgun (WGS) entry which is preliminary data.</text>
</comment>
<dbReference type="SUPFAM" id="SSF47203">
    <property type="entry name" value="Acyl-CoA dehydrogenase C-terminal domain-like"/>
    <property type="match status" value="2"/>
</dbReference>
<feature type="region of interest" description="Disordered" evidence="14">
    <location>
        <begin position="1"/>
        <end position="26"/>
    </location>
</feature>
<comment type="similarity">
    <text evidence="4 11">Belongs to the acyl-CoA oxidase family.</text>
</comment>
<feature type="domain" description="Acyl-CoA oxidase C-terminal" evidence="15">
    <location>
        <begin position="545"/>
        <end position="679"/>
    </location>
</feature>
<dbReference type="InterPro" id="IPR055060">
    <property type="entry name" value="ACOX_C_alpha1"/>
</dbReference>
<feature type="domain" description="Acyl-CoA oxidase/dehydrogenase middle" evidence="16">
    <location>
        <begin position="205"/>
        <end position="314"/>
    </location>
</feature>
<feature type="domain" description="Acyl-CoA oxidase C-alpha1" evidence="17">
    <location>
        <begin position="352"/>
        <end position="502"/>
    </location>
</feature>
<dbReference type="GO" id="GO:0005504">
    <property type="term" value="F:fatty acid binding"/>
    <property type="evidence" value="ECO:0007669"/>
    <property type="project" value="TreeGrafter"/>
</dbReference>
<dbReference type="Gene3D" id="2.40.110.10">
    <property type="entry name" value="Butyryl-CoA Dehydrogenase, subunit A, domain 2"/>
    <property type="match status" value="1"/>
</dbReference>
<dbReference type="InterPro" id="IPR002655">
    <property type="entry name" value="Acyl-CoA_oxidase_C"/>
</dbReference>
<dbReference type="FunFam" id="1.20.140.10:FF:000010">
    <property type="entry name" value="Acyl-coenzyme A oxidase"/>
    <property type="match status" value="1"/>
</dbReference>
<dbReference type="GO" id="GO:0005777">
    <property type="term" value="C:peroxisome"/>
    <property type="evidence" value="ECO:0007669"/>
    <property type="project" value="UniProtKB-SubCell"/>
</dbReference>
<dbReference type="GO" id="GO:0071949">
    <property type="term" value="F:FAD binding"/>
    <property type="evidence" value="ECO:0007669"/>
    <property type="project" value="InterPro"/>
</dbReference>
<keyword evidence="5 11" id="KW-0285">Flavoprotein</keyword>
<dbReference type="InterPro" id="IPR012258">
    <property type="entry name" value="Acyl-CoA_oxidase"/>
</dbReference>
<evidence type="ECO:0000256" key="13">
    <source>
        <dbReference type="PIRSR" id="PIRSR000168-2"/>
    </source>
</evidence>
<gene>
    <name evidence="18" type="ORF">VNO80_25291</name>
</gene>
<organism evidence="18 19">
    <name type="scientific">Phaseolus coccineus</name>
    <name type="common">Scarlet runner bean</name>
    <name type="synonym">Phaseolus multiflorus</name>
    <dbReference type="NCBI Taxonomy" id="3886"/>
    <lineage>
        <taxon>Eukaryota</taxon>
        <taxon>Viridiplantae</taxon>
        <taxon>Streptophyta</taxon>
        <taxon>Embryophyta</taxon>
        <taxon>Tracheophyta</taxon>
        <taxon>Spermatophyta</taxon>
        <taxon>Magnoliopsida</taxon>
        <taxon>eudicotyledons</taxon>
        <taxon>Gunneridae</taxon>
        <taxon>Pentapetalae</taxon>
        <taxon>rosids</taxon>
        <taxon>fabids</taxon>
        <taxon>Fabales</taxon>
        <taxon>Fabaceae</taxon>
        <taxon>Papilionoideae</taxon>
        <taxon>50 kb inversion clade</taxon>
        <taxon>NPAAA clade</taxon>
        <taxon>indigoferoid/millettioid clade</taxon>
        <taxon>Phaseoleae</taxon>
        <taxon>Phaseolus</taxon>
    </lineage>
</organism>
<evidence type="ECO:0000313" key="18">
    <source>
        <dbReference type="EMBL" id="KAK7342342.1"/>
    </source>
</evidence>
<dbReference type="GO" id="GO:0003997">
    <property type="term" value="F:acyl-CoA oxidase activity"/>
    <property type="evidence" value="ECO:0007669"/>
    <property type="project" value="UniProtKB-EC"/>
</dbReference>
<comment type="cofactor">
    <cofactor evidence="2">
        <name>FAD</name>
        <dbReference type="ChEBI" id="CHEBI:57692"/>
    </cofactor>
</comment>
<dbReference type="Proteomes" id="UP001374584">
    <property type="component" value="Unassembled WGS sequence"/>
</dbReference>
<dbReference type="FunFam" id="1.20.140.10:FF:000007">
    <property type="entry name" value="Acyl-coenzyme A oxidase"/>
    <property type="match status" value="1"/>
</dbReference>
<dbReference type="EMBL" id="JAYMYR010000009">
    <property type="protein sequence ID" value="KAK7342342.1"/>
    <property type="molecule type" value="Genomic_DNA"/>
</dbReference>
<feature type="active site" description="Proton acceptor" evidence="12">
    <location>
        <position position="488"/>
    </location>
</feature>
<reference evidence="18 19" key="1">
    <citation type="submission" date="2024-01" db="EMBL/GenBank/DDBJ databases">
        <title>The genomes of 5 underutilized Papilionoideae crops provide insights into root nodulation and disease resistanc.</title>
        <authorList>
            <person name="Jiang F."/>
        </authorList>
    </citation>
    <scope>NUCLEOTIDE SEQUENCE [LARGE SCALE GENOMIC DNA]</scope>
    <source>
        <strain evidence="18">JINMINGXINNONG_FW02</strain>
        <tissue evidence="18">Leaves</tissue>
    </source>
</reference>
<evidence type="ECO:0000313" key="19">
    <source>
        <dbReference type="Proteomes" id="UP001374584"/>
    </source>
</evidence>
<dbReference type="InterPro" id="IPR036250">
    <property type="entry name" value="AcylCo_DH-like_C"/>
</dbReference>
<protein>
    <recommendedName>
        <fullName evidence="11">Acyl-coenzyme A oxidase</fullName>
    </recommendedName>
</protein>
<dbReference type="InterPro" id="IPR046373">
    <property type="entry name" value="Acyl-CoA_Oxase/DH_mid-dom_sf"/>
</dbReference>
<dbReference type="InterPro" id="IPR009100">
    <property type="entry name" value="AcylCoA_DH/oxidase_NM_dom_sf"/>
</dbReference>
<keyword evidence="8" id="KW-0560">Oxidoreductase</keyword>
<evidence type="ECO:0000256" key="7">
    <source>
        <dbReference type="ARBA" id="ARBA00022832"/>
    </source>
</evidence>
<accession>A0AAN9LUD1</accession>
<dbReference type="Pfam" id="PF01756">
    <property type="entry name" value="ACOX"/>
    <property type="match status" value="1"/>
</dbReference>
<dbReference type="GO" id="GO:0055088">
    <property type="term" value="P:lipid homeostasis"/>
    <property type="evidence" value="ECO:0007669"/>
    <property type="project" value="TreeGrafter"/>
</dbReference>
<keyword evidence="10" id="KW-0576">Peroxisome</keyword>
<keyword evidence="19" id="KW-1185">Reference proteome</keyword>
<dbReference type="GO" id="GO:0033540">
    <property type="term" value="P:fatty acid beta-oxidation using acyl-CoA oxidase"/>
    <property type="evidence" value="ECO:0007669"/>
    <property type="project" value="TreeGrafter"/>
</dbReference>
<evidence type="ECO:0000256" key="9">
    <source>
        <dbReference type="ARBA" id="ARBA00023098"/>
    </source>
</evidence>
<dbReference type="Pfam" id="PF02770">
    <property type="entry name" value="Acyl-CoA_dh_M"/>
    <property type="match status" value="1"/>
</dbReference>
<evidence type="ECO:0000256" key="10">
    <source>
        <dbReference type="ARBA" id="ARBA00023140"/>
    </source>
</evidence>
<dbReference type="PIRSF" id="PIRSF000168">
    <property type="entry name" value="Acyl-CoA_oxidase"/>
    <property type="match status" value="1"/>
</dbReference>
<name>A0AAN9LUD1_PHACN</name>
<evidence type="ECO:0000256" key="5">
    <source>
        <dbReference type="ARBA" id="ARBA00022630"/>
    </source>
</evidence>
<evidence type="ECO:0000259" key="17">
    <source>
        <dbReference type="Pfam" id="PF22924"/>
    </source>
</evidence>
<proteinExistence type="inferred from homology"/>
<feature type="compositionally biased region" description="Low complexity" evidence="14">
    <location>
        <begin position="10"/>
        <end position="21"/>
    </location>
</feature>
<dbReference type="Pfam" id="PF22924">
    <property type="entry name" value="ACOX_C_alpha1"/>
    <property type="match status" value="1"/>
</dbReference>
<evidence type="ECO:0000256" key="3">
    <source>
        <dbReference type="ARBA" id="ARBA00004275"/>
    </source>
</evidence>
<evidence type="ECO:0000256" key="11">
    <source>
        <dbReference type="PIRNR" id="PIRNR000168"/>
    </source>
</evidence>
<evidence type="ECO:0000256" key="1">
    <source>
        <dbReference type="ARBA" id="ARBA00001201"/>
    </source>
</evidence>